<dbReference type="OrthoDB" id="9790745at2"/>
<dbReference type="PANTHER" id="PTHR36849:SF1">
    <property type="entry name" value="CYTOPLASMIC PROTEIN"/>
    <property type="match status" value="1"/>
</dbReference>
<reference evidence="1 2" key="1">
    <citation type="submission" date="2016-08" db="EMBL/GenBank/DDBJ databases">
        <authorList>
            <person name="Seilhamer J.J."/>
        </authorList>
    </citation>
    <scope>NUCLEOTIDE SEQUENCE [LARGE SCALE GENOMIC DNA]</scope>
    <source>
        <strain evidence="1 2">PH27A</strain>
    </source>
</reference>
<accession>A0A1E2V760</accession>
<dbReference type="InterPro" id="IPR052552">
    <property type="entry name" value="YeaO-like"/>
</dbReference>
<keyword evidence="2" id="KW-1185">Reference proteome</keyword>
<comment type="caution">
    <text evidence="1">The sequence shown here is derived from an EMBL/GenBank/DDBJ whole genome shotgun (WGS) entry which is preliminary data.</text>
</comment>
<gene>
    <name evidence="1" type="ORF">BFW38_04005</name>
</gene>
<dbReference type="Pfam" id="PF22752">
    <property type="entry name" value="DUF488-N3i"/>
    <property type="match status" value="1"/>
</dbReference>
<dbReference type="AlphaFoldDB" id="A0A1E2V760"/>
<sequence length="138" mass="16135">MQHHIQLKRVYQDMHPEDGLRILVDRLWPRGYRREDLKVDHWWRDPAPSPALRRDFHSERISWAQFSRAYRDELHLNPERLLPLRQALEAGPITLLTAARDVEHSHLKVLAEVLSRPEADPLEAVMPQAATSTSSPTR</sequence>
<name>A0A1E2V760_9GAMM</name>
<dbReference type="RefSeq" id="WP_068997234.1">
    <property type="nucleotide sequence ID" value="NZ_MDTQ01000001.1"/>
</dbReference>
<evidence type="ECO:0008006" key="3">
    <source>
        <dbReference type="Google" id="ProtNLM"/>
    </source>
</evidence>
<proteinExistence type="predicted"/>
<protein>
    <recommendedName>
        <fullName evidence="3">MarR family transcriptional regulator</fullName>
    </recommendedName>
</protein>
<dbReference type="PANTHER" id="PTHR36849">
    <property type="entry name" value="CYTOPLASMIC PROTEIN-RELATED"/>
    <property type="match status" value="1"/>
</dbReference>
<evidence type="ECO:0000313" key="1">
    <source>
        <dbReference type="EMBL" id="ODC02839.1"/>
    </source>
</evidence>
<evidence type="ECO:0000313" key="2">
    <source>
        <dbReference type="Proteomes" id="UP000094291"/>
    </source>
</evidence>
<dbReference type="Proteomes" id="UP000094291">
    <property type="component" value="Unassembled WGS sequence"/>
</dbReference>
<organism evidence="1 2">
    <name type="scientific">Terasakiispira papahanaumokuakeensis</name>
    <dbReference type="NCBI Taxonomy" id="197479"/>
    <lineage>
        <taxon>Bacteria</taxon>
        <taxon>Pseudomonadati</taxon>
        <taxon>Pseudomonadota</taxon>
        <taxon>Gammaproteobacteria</taxon>
        <taxon>Oceanospirillales</taxon>
        <taxon>Terasakiispira</taxon>
    </lineage>
</organism>
<dbReference type="EMBL" id="MDTQ01000001">
    <property type="protein sequence ID" value="ODC02839.1"/>
    <property type="molecule type" value="Genomic_DNA"/>
</dbReference>